<dbReference type="InterPro" id="IPR002771">
    <property type="entry name" value="Multi_antbiot-R_MarC"/>
</dbReference>
<dbReference type="PANTHER" id="PTHR33508">
    <property type="entry name" value="UPF0056 MEMBRANE PROTEIN YHCE"/>
    <property type="match status" value="1"/>
</dbReference>
<evidence type="ECO:0000256" key="5">
    <source>
        <dbReference type="ARBA" id="ARBA00022989"/>
    </source>
</evidence>
<dbReference type="AlphaFoldDB" id="A0A146G8S3"/>
<evidence type="ECO:0000256" key="3">
    <source>
        <dbReference type="ARBA" id="ARBA00022475"/>
    </source>
</evidence>
<evidence type="ECO:0000256" key="7">
    <source>
        <dbReference type="RuleBase" id="RU362048"/>
    </source>
</evidence>
<gene>
    <name evidence="8" type="ORF">TSACC_22522</name>
</gene>
<dbReference type="Proteomes" id="UP000076023">
    <property type="component" value="Unassembled WGS sequence"/>
</dbReference>
<dbReference type="Pfam" id="PF01914">
    <property type="entry name" value="MarC"/>
    <property type="match status" value="1"/>
</dbReference>
<feature type="transmembrane region" description="Helical" evidence="7">
    <location>
        <begin position="118"/>
        <end position="138"/>
    </location>
</feature>
<keyword evidence="9" id="KW-1185">Reference proteome</keyword>
<feature type="transmembrane region" description="Helical" evidence="7">
    <location>
        <begin position="79"/>
        <end position="97"/>
    </location>
</feature>
<dbReference type="NCBIfam" id="NF008228">
    <property type="entry name" value="PRK10995.1"/>
    <property type="match status" value="1"/>
</dbReference>
<keyword evidence="5 7" id="KW-1133">Transmembrane helix</keyword>
<reference evidence="9" key="1">
    <citation type="journal article" date="2017" name="Genome Announc.">
        <title>Draft Genome Sequence of Terrimicrobium sacchariphilum NM-5T, a Facultative Anaerobic Soil Bacterium of the Class Spartobacteria.</title>
        <authorList>
            <person name="Qiu Y.L."/>
            <person name="Tourlousse D.M."/>
            <person name="Matsuura N."/>
            <person name="Ohashi A."/>
            <person name="Sekiguchi Y."/>
        </authorList>
    </citation>
    <scope>NUCLEOTIDE SEQUENCE [LARGE SCALE GENOMIC DNA]</scope>
    <source>
        <strain evidence="9">NM-5</strain>
    </source>
</reference>
<evidence type="ECO:0000313" key="9">
    <source>
        <dbReference type="Proteomes" id="UP000076023"/>
    </source>
</evidence>
<dbReference type="GO" id="GO:0005886">
    <property type="term" value="C:plasma membrane"/>
    <property type="evidence" value="ECO:0007669"/>
    <property type="project" value="UniProtKB-SubCell"/>
</dbReference>
<dbReference type="NCBIfam" id="TIGR00427">
    <property type="entry name" value="NAAT family transporter"/>
    <property type="match status" value="1"/>
</dbReference>
<feature type="transmembrane region" description="Helical" evidence="7">
    <location>
        <begin position="150"/>
        <end position="170"/>
    </location>
</feature>
<keyword evidence="4 7" id="KW-0812">Transmembrane</keyword>
<comment type="caution">
    <text evidence="8">The sequence shown here is derived from an EMBL/GenBank/DDBJ whole genome shotgun (WGS) entry which is preliminary data.</text>
</comment>
<accession>A0A146G8S3</accession>
<comment type="caution">
    <text evidence="7">Lacks conserved residue(s) required for the propagation of feature annotation.</text>
</comment>
<dbReference type="OrthoDB" id="21094at2"/>
<dbReference type="InParanoid" id="A0A146G8S3"/>
<dbReference type="EMBL" id="BDCO01000002">
    <property type="protein sequence ID" value="GAT34099.1"/>
    <property type="molecule type" value="Genomic_DNA"/>
</dbReference>
<dbReference type="GO" id="GO:0097367">
    <property type="term" value="F:carbohydrate derivative binding"/>
    <property type="evidence" value="ECO:0007669"/>
    <property type="project" value="InterPro"/>
</dbReference>
<comment type="similarity">
    <text evidence="2 7">Belongs to the UPF0056 (MarC) family.</text>
</comment>
<name>A0A146G8S3_TERSA</name>
<evidence type="ECO:0000256" key="1">
    <source>
        <dbReference type="ARBA" id="ARBA00004651"/>
    </source>
</evidence>
<proteinExistence type="inferred from homology"/>
<protein>
    <recommendedName>
        <fullName evidence="7">UPF0056 membrane protein</fullName>
    </recommendedName>
</protein>
<dbReference type="PANTHER" id="PTHR33508:SF1">
    <property type="entry name" value="UPF0056 MEMBRANE PROTEIN YHCE"/>
    <property type="match status" value="1"/>
</dbReference>
<dbReference type="GO" id="GO:1901135">
    <property type="term" value="P:carbohydrate derivative metabolic process"/>
    <property type="evidence" value="ECO:0007669"/>
    <property type="project" value="InterPro"/>
</dbReference>
<dbReference type="FunCoup" id="A0A146G8S3">
    <property type="interactions" value="34"/>
</dbReference>
<keyword evidence="6 7" id="KW-0472">Membrane</keyword>
<evidence type="ECO:0000256" key="2">
    <source>
        <dbReference type="ARBA" id="ARBA00009784"/>
    </source>
</evidence>
<sequence>MIAGMGDFIQIVITTYAALFPICNPLGNAPIFLSITDGEKRSTRAAQALKGSLYVFLILAGFLLAGTFILSFFGISLSGVRIAGGFVVATVGMNLLRSAHHQTQQPDEKSEAEDKPDISFTPLALPLIAGPGSIAVVMTRSTETPHLLSMTTLAALAGIFLISLTCWIVLREADKVLSVLGVNGANALTKIMAFLLLCIGVQLIIDGVRPVLGLH</sequence>
<feature type="transmembrane region" description="Helical" evidence="7">
    <location>
        <begin position="191"/>
        <end position="212"/>
    </location>
</feature>
<dbReference type="InterPro" id="IPR046348">
    <property type="entry name" value="SIS_dom_sf"/>
</dbReference>
<evidence type="ECO:0000256" key="6">
    <source>
        <dbReference type="ARBA" id="ARBA00023136"/>
    </source>
</evidence>
<evidence type="ECO:0000313" key="8">
    <source>
        <dbReference type="EMBL" id="GAT34099.1"/>
    </source>
</evidence>
<keyword evidence="3" id="KW-1003">Cell membrane</keyword>
<dbReference type="STRING" id="690879.TSACC_22522"/>
<feature type="transmembrane region" description="Helical" evidence="7">
    <location>
        <begin position="51"/>
        <end position="73"/>
    </location>
</feature>
<comment type="subcellular location">
    <subcellularLocation>
        <location evidence="1 7">Cell membrane</location>
        <topology evidence="1 7">Multi-pass membrane protein</topology>
    </subcellularLocation>
</comment>
<evidence type="ECO:0000256" key="4">
    <source>
        <dbReference type="ARBA" id="ARBA00022692"/>
    </source>
</evidence>
<dbReference type="SUPFAM" id="SSF53697">
    <property type="entry name" value="SIS domain"/>
    <property type="match status" value="1"/>
</dbReference>
<organism evidence="8 9">
    <name type="scientific">Terrimicrobium sacchariphilum</name>
    <dbReference type="NCBI Taxonomy" id="690879"/>
    <lineage>
        <taxon>Bacteria</taxon>
        <taxon>Pseudomonadati</taxon>
        <taxon>Verrucomicrobiota</taxon>
        <taxon>Terrimicrobiia</taxon>
        <taxon>Terrimicrobiales</taxon>
        <taxon>Terrimicrobiaceae</taxon>
        <taxon>Terrimicrobium</taxon>
    </lineage>
</organism>